<gene>
    <name evidence="1" type="ORF">KIN20_025445</name>
</gene>
<reference evidence="1" key="1">
    <citation type="submission" date="2021-06" db="EMBL/GenBank/DDBJ databases">
        <title>Parelaphostrongylus tenuis whole genome reference sequence.</title>
        <authorList>
            <person name="Garwood T.J."/>
            <person name="Larsen P.A."/>
            <person name="Fountain-Jones N.M."/>
            <person name="Garbe J.R."/>
            <person name="Macchietto M.G."/>
            <person name="Kania S.A."/>
            <person name="Gerhold R.W."/>
            <person name="Richards J.E."/>
            <person name="Wolf T.M."/>
        </authorList>
    </citation>
    <scope>NUCLEOTIDE SEQUENCE</scope>
    <source>
        <strain evidence="1">MNPRO001-30</strain>
        <tissue evidence="1">Meninges</tissue>
    </source>
</reference>
<dbReference type="Proteomes" id="UP001196413">
    <property type="component" value="Unassembled WGS sequence"/>
</dbReference>
<proteinExistence type="predicted"/>
<comment type="caution">
    <text evidence="1">The sequence shown here is derived from an EMBL/GenBank/DDBJ whole genome shotgun (WGS) entry which is preliminary data.</text>
</comment>
<evidence type="ECO:0000313" key="1">
    <source>
        <dbReference type="EMBL" id="KAJ1365207.1"/>
    </source>
</evidence>
<protein>
    <submittedName>
        <fullName evidence="1">Uncharacterized protein</fullName>
    </submittedName>
</protein>
<dbReference type="EMBL" id="JAHQIW010005194">
    <property type="protein sequence ID" value="KAJ1365207.1"/>
    <property type="molecule type" value="Genomic_DNA"/>
</dbReference>
<accession>A0AAD5MVA9</accession>
<dbReference type="AlphaFoldDB" id="A0AAD5MVA9"/>
<evidence type="ECO:0000313" key="2">
    <source>
        <dbReference type="Proteomes" id="UP001196413"/>
    </source>
</evidence>
<name>A0AAD5MVA9_PARTN</name>
<keyword evidence="2" id="KW-1185">Reference proteome</keyword>
<sequence length="70" mass="7765">MDQYSGHGALARRTTAIDSRHSRIDAGGKLFEMQEAENRTQLERLLLLLGPGYTHKLIISTGLISGSRRV</sequence>
<organism evidence="1 2">
    <name type="scientific">Parelaphostrongylus tenuis</name>
    <name type="common">Meningeal worm</name>
    <dbReference type="NCBI Taxonomy" id="148309"/>
    <lineage>
        <taxon>Eukaryota</taxon>
        <taxon>Metazoa</taxon>
        <taxon>Ecdysozoa</taxon>
        <taxon>Nematoda</taxon>
        <taxon>Chromadorea</taxon>
        <taxon>Rhabditida</taxon>
        <taxon>Rhabditina</taxon>
        <taxon>Rhabditomorpha</taxon>
        <taxon>Strongyloidea</taxon>
        <taxon>Metastrongylidae</taxon>
        <taxon>Parelaphostrongylus</taxon>
    </lineage>
</organism>